<dbReference type="InterPro" id="IPR035965">
    <property type="entry name" value="PAS-like_dom_sf"/>
</dbReference>
<evidence type="ECO:0000256" key="15">
    <source>
        <dbReference type="SAM" id="Coils"/>
    </source>
</evidence>
<evidence type="ECO:0000256" key="4">
    <source>
        <dbReference type="ARBA" id="ARBA00022475"/>
    </source>
</evidence>
<dbReference type="InterPro" id="IPR004358">
    <property type="entry name" value="Sig_transdc_His_kin-like_C"/>
</dbReference>
<evidence type="ECO:0000256" key="11">
    <source>
        <dbReference type="ARBA" id="ARBA00022989"/>
    </source>
</evidence>
<evidence type="ECO:0000313" key="21">
    <source>
        <dbReference type="EMBL" id="KAF3884707.1"/>
    </source>
</evidence>
<dbReference type="InterPro" id="IPR036097">
    <property type="entry name" value="HisK_dim/P_sf"/>
</dbReference>
<dbReference type="SMART" id="SM00304">
    <property type="entry name" value="HAMP"/>
    <property type="match status" value="1"/>
</dbReference>
<dbReference type="SUPFAM" id="SSF55785">
    <property type="entry name" value="PYP-like sensor domain (PAS domain)"/>
    <property type="match status" value="1"/>
</dbReference>
<keyword evidence="5 14" id="KW-0597">Phosphoprotein</keyword>
<dbReference type="Gene3D" id="1.10.287.130">
    <property type="match status" value="1"/>
</dbReference>
<dbReference type="Gene3D" id="3.30.565.10">
    <property type="entry name" value="Histidine kinase-like ATPase, C-terminal domain"/>
    <property type="match status" value="1"/>
</dbReference>
<dbReference type="InterPro" id="IPR011006">
    <property type="entry name" value="CheY-like_superfamily"/>
</dbReference>
<dbReference type="GO" id="GO:0005524">
    <property type="term" value="F:ATP binding"/>
    <property type="evidence" value="ECO:0007669"/>
    <property type="project" value="UniProtKB-KW"/>
</dbReference>
<evidence type="ECO:0000256" key="5">
    <source>
        <dbReference type="ARBA" id="ARBA00022553"/>
    </source>
</evidence>
<keyword evidence="8" id="KW-0547">Nucleotide-binding</keyword>
<gene>
    <name evidence="21" type="ORF">DA73_0400003875</name>
</gene>
<feature type="domain" description="Histidine kinase" evidence="17">
    <location>
        <begin position="531"/>
        <end position="797"/>
    </location>
</feature>
<keyword evidence="11 16" id="KW-1133">Transmembrane helix</keyword>
<dbReference type="Pfam" id="PF00512">
    <property type="entry name" value="HisKA"/>
    <property type="match status" value="1"/>
</dbReference>
<keyword evidence="22" id="KW-1185">Reference proteome</keyword>
<dbReference type="CDD" id="cd06225">
    <property type="entry name" value="HAMP"/>
    <property type="match status" value="1"/>
</dbReference>
<sequence>MLRKQSTPQQAKLNKRKLLASLRARLLVLVLLSLIPALGLILYTASEQRRTATAEVRENALRLTRLAANNQKQISEGTRQLLITLSHVPTVRNAQSPECDRLLANLLKQYPAYANLNVLDAKGNSLCSPLAYKPSVSANDRKYFERALQTRKFAVGDYQIDRVTKKATVNFAYPVINKAGQLQVVIVAALDLAQLNQLAARVKLPENSVLSVVDPQGTLLVRYPEPEKWVGKRLPKDSYNWMRSAREGYYKVNSLDGIPRIFAFVPLGDDPQNPDAYVRIGIPLSVAFAKADWLLTRNLLGFGAVSILALVAAWVGGNVFLLEQVKSLVETTQQLKEGKLNARSRLVDEVGELGQLACAFNSMAESLEMRVNELQTLFDVLPIAIAIAEDPQCKYIRVNPAGAKLLKLAPDTNASITPSQGQLPPPYKIFRAGRELNPQEIPLQYAVHKGVKVQDVEIELVYQDGTAITLLCFATPLFDGENQPRGGICAFLDINERKQTEKEREQLLEREQRARAEAEAANRIKDEFLAVLSHELRTPLNPILGWSKLLRSREFDKTATDRALETIERNAKLQSQLIEDLLDVSRIIRGKLSLSSCPVDLFMTIQAAMETVRLSAQAKSIALKFSIDTSDGGVAESWDDNTENSLESEFQVTYTQYPISNSKYLLLGDSNRLQQVMWNLLSNAIKFTPNGGRVEIELSKEVNRELGIGNRETTDRILKYARVSVKDTGIGIDSVFLPYVFECFRQENSSTTRKFGGLGLGLAIVRHLVELHGGTVQAESQGIGLGATFTVRLPLTPDPLDVPQHEIQSNLGLNLQGIRILLVDDEPDARDFLTVSLEHYGAIVTAVPSAKEALAAIAQFQPDILLSDIGMPEVNGYMLMRQVRTLPPERGGQIPAIAITAYAGEFDRKQALQAGFQAHISKPIDLVNLVEEIASLALKPQLKMFNSP</sequence>
<dbReference type="InterPro" id="IPR001789">
    <property type="entry name" value="Sig_transdc_resp-reg_receiver"/>
</dbReference>
<dbReference type="EMBL" id="JHEG04000001">
    <property type="protein sequence ID" value="KAF3884707.1"/>
    <property type="molecule type" value="Genomic_DNA"/>
</dbReference>
<feature type="domain" description="HAMP" evidence="20">
    <location>
        <begin position="319"/>
        <end position="372"/>
    </location>
</feature>
<dbReference type="Proteomes" id="UP000029738">
    <property type="component" value="Unassembled WGS sequence"/>
</dbReference>
<evidence type="ECO:0000256" key="12">
    <source>
        <dbReference type="ARBA" id="ARBA00023012"/>
    </source>
</evidence>
<keyword evidence="9" id="KW-0418">Kinase</keyword>
<reference evidence="21" key="1">
    <citation type="journal article" date="2015" name="Genome Announc.">
        <title>Draft Genome Sequence of Tolypothrix boutellei Strain VB521301.</title>
        <authorList>
            <person name="Chandrababunaidu M.M."/>
            <person name="Singh D."/>
            <person name="Sen D."/>
            <person name="Bhan S."/>
            <person name="Das S."/>
            <person name="Gupta A."/>
            <person name="Adhikary S.P."/>
            <person name="Tripathy S."/>
        </authorList>
    </citation>
    <scope>NUCLEOTIDE SEQUENCE</scope>
    <source>
        <strain evidence="21">VB521301</strain>
    </source>
</reference>
<dbReference type="PANTHER" id="PTHR43547:SF2">
    <property type="entry name" value="HYBRID SIGNAL TRANSDUCTION HISTIDINE KINASE C"/>
    <property type="match status" value="1"/>
</dbReference>
<dbReference type="PROSITE" id="PS50109">
    <property type="entry name" value="HIS_KIN"/>
    <property type="match status" value="1"/>
</dbReference>
<dbReference type="CDD" id="cd16922">
    <property type="entry name" value="HATPase_EvgS-ArcB-TorS-like"/>
    <property type="match status" value="1"/>
</dbReference>
<dbReference type="SUPFAM" id="SSF55874">
    <property type="entry name" value="ATPase domain of HSP90 chaperone/DNA topoisomerase II/histidine kinase"/>
    <property type="match status" value="1"/>
</dbReference>
<comment type="subcellular location">
    <subcellularLocation>
        <location evidence="2">Cell membrane</location>
        <topology evidence="2">Multi-pass membrane protein</topology>
    </subcellularLocation>
</comment>
<evidence type="ECO:0000256" key="8">
    <source>
        <dbReference type="ARBA" id="ARBA00022741"/>
    </source>
</evidence>
<dbReference type="CDD" id="cd00082">
    <property type="entry name" value="HisKA"/>
    <property type="match status" value="1"/>
</dbReference>
<dbReference type="SMART" id="SM00388">
    <property type="entry name" value="HisKA"/>
    <property type="match status" value="1"/>
</dbReference>
<dbReference type="EC" id="2.7.13.3" evidence="3"/>
<proteinExistence type="predicted"/>
<dbReference type="CDD" id="cd12914">
    <property type="entry name" value="PDC1_DGC_like"/>
    <property type="match status" value="1"/>
</dbReference>
<dbReference type="OrthoDB" id="499174at2"/>
<dbReference type="RefSeq" id="WP_063779481.1">
    <property type="nucleotide sequence ID" value="NZ_JHEG04000001.1"/>
</dbReference>
<dbReference type="Pfam" id="PF08448">
    <property type="entry name" value="PAS_4"/>
    <property type="match status" value="1"/>
</dbReference>
<evidence type="ECO:0000313" key="22">
    <source>
        <dbReference type="Proteomes" id="UP000029738"/>
    </source>
</evidence>
<dbReference type="GO" id="GO:0000155">
    <property type="term" value="F:phosphorelay sensor kinase activity"/>
    <property type="evidence" value="ECO:0007669"/>
    <property type="project" value="InterPro"/>
</dbReference>
<feature type="modified residue" description="4-aspartylphosphate" evidence="14">
    <location>
        <position position="868"/>
    </location>
</feature>
<dbReference type="AlphaFoldDB" id="A0A8S9SY75"/>
<evidence type="ECO:0000256" key="7">
    <source>
        <dbReference type="ARBA" id="ARBA00022692"/>
    </source>
</evidence>
<reference evidence="21" key="2">
    <citation type="submission" date="2019-11" db="EMBL/GenBank/DDBJ databases">
        <title>Improved Assembly of Tolypothrix boutellei genome.</title>
        <authorList>
            <person name="Sarangi A.N."/>
            <person name="Mukherjee M."/>
            <person name="Ghosh S."/>
            <person name="Singh D."/>
            <person name="Das A."/>
            <person name="Kant S."/>
            <person name="Prusty A."/>
            <person name="Tripathy S."/>
        </authorList>
    </citation>
    <scope>NUCLEOTIDE SEQUENCE</scope>
    <source>
        <strain evidence="21">VB521301</strain>
    </source>
</reference>
<dbReference type="FunFam" id="1.10.287.130:FF:000004">
    <property type="entry name" value="Ethylene receptor 1"/>
    <property type="match status" value="1"/>
</dbReference>
<dbReference type="Gene3D" id="3.40.50.2300">
    <property type="match status" value="1"/>
</dbReference>
<dbReference type="CDD" id="cd17580">
    <property type="entry name" value="REC_2_DhkD-like"/>
    <property type="match status" value="1"/>
</dbReference>
<dbReference type="InterPro" id="IPR036890">
    <property type="entry name" value="HATPase_C_sf"/>
</dbReference>
<evidence type="ECO:0000256" key="1">
    <source>
        <dbReference type="ARBA" id="ARBA00000085"/>
    </source>
</evidence>
<dbReference type="InterPro" id="IPR013656">
    <property type="entry name" value="PAS_4"/>
</dbReference>
<dbReference type="SMART" id="SM00387">
    <property type="entry name" value="HATPase_c"/>
    <property type="match status" value="1"/>
</dbReference>
<dbReference type="Pfam" id="PF00072">
    <property type="entry name" value="Response_reg"/>
    <property type="match status" value="1"/>
</dbReference>
<accession>A0A8S9SY75</accession>
<dbReference type="SUPFAM" id="SSF52172">
    <property type="entry name" value="CheY-like"/>
    <property type="match status" value="1"/>
</dbReference>
<evidence type="ECO:0000256" key="10">
    <source>
        <dbReference type="ARBA" id="ARBA00022840"/>
    </source>
</evidence>
<keyword evidence="7 16" id="KW-0812">Transmembrane</keyword>
<dbReference type="InterPro" id="IPR003661">
    <property type="entry name" value="HisK_dim/P_dom"/>
</dbReference>
<keyword evidence="13 16" id="KW-0472">Membrane</keyword>
<dbReference type="SUPFAM" id="SSF158472">
    <property type="entry name" value="HAMP domain-like"/>
    <property type="match status" value="1"/>
</dbReference>
<evidence type="ECO:0000256" key="2">
    <source>
        <dbReference type="ARBA" id="ARBA00004651"/>
    </source>
</evidence>
<dbReference type="CDD" id="cd12915">
    <property type="entry name" value="PDC2_DGC_like"/>
    <property type="match status" value="1"/>
</dbReference>
<dbReference type="Gene3D" id="3.30.450.20">
    <property type="entry name" value="PAS domain"/>
    <property type="match status" value="3"/>
</dbReference>
<evidence type="ECO:0000256" key="13">
    <source>
        <dbReference type="ARBA" id="ARBA00023136"/>
    </source>
</evidence>
<dbReference type="InterPro" id="IPR033479">
    <property type="entry name" value="dCache_1"/>
</dbReference>
<dbReference type="Pfam" id="PF00672">
    <property type="entry name" value="HAMP"/>
    <property type="match status" value="1"/>
</dbReference>
<evidence type="ECO:0000256" key="9">
    <source>
        <dbReference type="ARBA" id="ARBA00022777"/>
    </source>
</evidence>
<evidence type="ECO:0000259" key="18">
    <source>
        <dbReference type="PROSITE" id="PS50110"/>
    </source>
</evidence>
<protein>
    <recommendedName>
        <fullName evidence="3">histidine kinase</fullName>
        <ecNumber evidence="3">2.7.13.3</ecNumber>
    </recommendedName>
</protein>
<dbReference type="InterPro" id="IPR005467">
    <property type="entry name" value="His_kinase_dom"/>
</dbReference>
<comment type="caution">
    <text evidence="21">The sequence shown here is derived from an EMBL/GenBank/DDBJ whole genome shotgun (WGS) entry which is preliminary data.</text>
</comment>
<evidence type="ECO:0000256" key="6">
    <source>
        <dbReference type="ARBA" id="ARBA00022679"/>
    </source>
</evidence>
<evidence type="ECO:0000256" key="3">
    <source>
        <dbReference type="ARBA" id="ARBA00012438"/>
    </source>
</evidence>
<dbReference type="InterPro" id="IPR003594">
    <property type="entry name" value="HATPase_dom"/>
</dbReference>
<dbReference type="PANTHER" id="PTHR43547">
    <property type="entry name" value="TWO-COMPONENT HISTIDINE KINASE"/>
    <property type="match status" value="1"/>
</dbReference>
<feature type="transmembrane region" description="Helical" evidence="16">
    <location>
        <begin position="22"/>
        <end position="43"/>
    </location>
</feature>
<keyword evidence="12" id="KW-0902">Two-component regulatory system</keyword>
<dbReference type="Pfam" id="PF02743">
    <property type="entry name" value="dCache_1"/>
    <property type="match status" value="1"/>
</dbReference>
<organism evidence="21 22">
    <name type="scientific">Tolypothrix bouteillei VB521301</name>
    <dbReference type="NCBI Taxonomy" id="1479485"/>
    <lineage>
        <taxon>Bacteria</taxon>
        <taxon>Bacillati</taxon>
        <taxon>Cyanobacteriota</taxon>
        <taxon>Cyanophyceae</taxon>
        <taxon>Nostocales</taxon>
        <taxon>Tolypothrichaceae</taxon>
        <taxon>Tolypothrix</taxon>
    </lineage>
</organism>
<dbReference type="SUPFAM" id="SSF47384">
    <property type="entry name" value="Homodimeric domain of signal transducing histidine kinase"/>
    <property type="match status" value="1"/>
</dbReference>
<evidence type="ECO:0000259" key="17">
    <source>
        <dbReference type="PROSITE" id="PS50109"/>
    </source>
</evidence>
<evidence type="ECO:0000256" key="14">
    <source>
        <dbReference type="PROSITE-ProRule" id="PRU00169"/>
    </source>
</evidence>
<feature type="domain" description="Response regulatory" evidence="18">
    <location>
        <begin position="819"/>
        <end position="937"/>
    </location>
</feature>
<name>A0A8S9SY75_9CYAN</name>
<dbReference type="SMART" id="SM00448">
    <property type="entry name" value="REC"/>
    <property type="match status" value="1"/>
</dbReference>
<dbReference type="Pfam" id="PF02518">
    <property type="entry name" value="HATPase_c"/>
    <property type="match status" value="1"/>
</dbReference>
<dbReference type="InterPro" id="IPR003660">
    <property type="entry name" value="HAMP_dom"/>
</dbReference>
<evidence type="ECO:0000259" key="20">
    <source>
        <dbReference type="PROSITE" id="PS50885"/>
    </source>
</evidence>
<keyword evidence="10" id="KW-0067">ATP-binding</keyword>
<feature type="coiled-coil region" evidence="15">
    <location>
        <begin position="497"/>
        <end position="524"/>
    </location>
</feature>
<comment type="catalytic activity">
    <reaction evidence="1">
        <text>ATP + protein L-histidine = ADP + protein N-phospho-L-histidine.</text>
        <dbReference type="EC" id="2.7.13.3"/>
    </reaction>
</comment>
<dbReference type="InterPro" id="IPR000700">
    <property type="entry name" value="PAS-assoc_C"/>
</dbReference>
<feature type="domain" description="PAC" evidence="19">
    <location>
        <begin position="454"/>
        <end position="506"/>
    </location>
</feature>
<dbReference type="GO" id="GO:0005886">
    <property type="term" value="C:plasma membrane"/>
    <property type="evidence" value="ECO:0007669"/>
    <property type="project" value="UniProtKB-SubCell"/>
</dbReference>
<dbReference type="Gene3D" id="6.10.340.10">
    <property type="match status" value="1"/>
</dbReference>
<keyword evidence="4" id="KW-1003">Cell membrane</keyword>
<dbReference type="PROSITE" id="PS50885">
    <property type="entry name" value="HAMP"/>
    <property type="match status" value="1"/>
</dbReference>
<dbReference type="PRINTS" id="PR00344">
    <property type="entry name" value="BCTRLSENSOR"/>
</dbReference>
<dbReference type="PROSITE" id="PS50113">
    <property type="entry name" value="PAC"/>
    <property type="match status" value="1"/>
</dbReference>
<dbReference type="PROSITE" id="PS50110">
    <property type="entry name" value="RESPONSE_REGULATORY"/>
    <property type="match status" value="1"/>
</dbReference>
<keyword evidence="15" id="KW-0175">Coiled coil</keyword>
<evidence type="ECO:0000256" key="16">
    <source>
        <dbReference type="SAM" id="Phobius"/>
    </source>
</evidence>
<keyword evidence="6" id="KW-0808">Transferase</keyword>
<evidence type="ECO:0000259" key="19">
    <source>
        <dbReference type="PROSITE" id="PS50113"/>
    </source>
</evidence>